<dbReference type="RefSeq" id="YP_009855734.1">
    <property type="nucleotide sequence ID" value="NC_048847.1"/>
</dbReference>
<dbReference type="Proteomes" id="UP000479357">
    <property type="component" value="Segment"/>
</dbReference>
<protein>
    <submittedName>
        <fullName evidence="1">Uncharacterized protein</fullName>
    </submittedName>
</protein>
<evidence type="ECO:0000313" key="2">
    <source>
        <dbReference type="Proteomes" id="UP000479357"/>
    </source>
</evidence>
<sequence>MYKSKLLRHYDYDLTWFHREVYKFNAIANPDGVVESKQIPIIKSELQEIIDSKNEIEFMDGIIDGLVTLAPLVPEKDFLYYWDSCFDQGYNALDLEEELNTYIDTKPEDFHNYDFYSDHSAMVHTLLTVLVCDETHYEANCESVLESNLSKFIPLEEYTESYYAEVVQAYPQHAVSKEVRSFEGEDFVVFFNENGKVLKGHSCFKEPNLVCE</sequence>
<proteinExistence type="predicted"/>
<evidence type="ECO:0000313" key="1">
    <source>
        <dbReference type="EMBL" id="QHZ59810.1"/>
    </source>
</evidence>
<keyword evidence="2" id="KW-1185">Reference proteome</keyword>
<name>A0A6C0R0P7_9CAUD</name>
<dbReference type="EMBL" id="MN877442">
    <property type="protein sequence ID" value="QHZ59810.1"/>
    <property type="molecule type" value="Genomic_DNA"/>
</dbReference>
<organism evidence="1 2">
    <name type="scientific">Alteromonas phage vB_AmeM_PT11-V22</name>
    <dbReference type="NCBI Taxonomy" id="2704031"/>
    <lineage>
        <taxon>Viruses</taxon>
        <taxon>Duplodnaviria</taxon>
        <taxon>Heunggongvirae</taxon>
        <taxon>Uroviricota</taxon>
        <taxon>Caudoviricetes</taxon>
        <taxon>Myoalterovirus</taxon>
        <taxon>Myoalterovirus PT11V22</taxon>
    </lineage>
</organism>
<dbReference type="GeneID" id="55626474"/>
<dbReference type="KEGG" id="vg:55626474"/>
<accession>A0A6C0R0P7</accession>
<reference evidence="1 2" key="1">
    <citation type="submission" date="2019-12" db="EMBL/GenBank/DDBJ databases">
        <title>Alteromonas phage V22 represents a new genus of marine bacteriophages that requires a novel tail fiber chaperone for host recognition.</title>
        <authorList>
            <person name="Gonzalez-Serrano R."/>
            <person name="Dunne M."/>
            <person name="Rosselli R."/>
            <person name="Martin-Cuadrado A.-B."/>
            <person name="Grosboillot V."/>
            <person name="Zinsli L."/>
            <person name="Roda-Garcia J.J."/>
            <person name="Loessner M.J."/>
            <person name="Rodriguez-Valera F."/>
        </authorList>
    </citation>
    <scope>NUCLEOTIDE SEQUENCE [LARGE SCALE GENOMIC DNA]</scope>
</reference>